<name>A0A139A2R5_GONPJ</name>
<evidence type="ECO:0000313" key="1">
    <source>
        <dbReference type="EMBL" id="KXS11080.1"/>
    </source>
</evidence>
<sequence length="144" mass="16587">MPLSLKCCSWQSFLCFPRIWTRFFAFPVDVMANGIVQIPLRQFPAKEGFWLKDVVLKSCLGCWIVKAIKGLRDVLFVNEVWTNILVVGESMVPERISNTLTCQSAFLDNASVVSLFDWMDWMDWCGRVTLVDPQRSTTFHPLFS</sequence>
<accession>A0A139A2R5</accession>
<evidence type="ECO:0000313" key="2">
    <source>
        <dbReference type="Proteomes" id="UP000070544"/>
    </source>
</evidence>
<keyword evidence="2" id="KW-1185">Reference proteome</keyword>
<proteinExistence type="predicted"/>
<dbReference type="Proteomes" id="UP000070544">
    <property type="component" value="Unassembled WGS sequence"/>
</dbReference>
<protein>
    <submittedName>
        <fullName evidence="1">Uncharacterized protein</fullName>
    </submittedName>
</protein>
<dbReference type="AlphaFoldDB" id="A0A139A2R5"/>
<gene>
    <name evidence="1" type="ORF">M427DRAFT_446935</name>
</gene>
<organism evidence="1 2">
    <name type="scientific">Gonapodya prolifera (strain JEL478)</name>
    <name type="common">Monoblepharis prolifera</name>
    <dbReference type="NCBI Taxonomy" id="1344416"/>
    <lineage>
        <taxon>Eukaryota</taxon>
        <taxon>Fungi</taxon>
        <taxon>Fungi incertae sedis</taxon>
        <taxon>Chytridiomycota</taxon>
        <taxon>Chytridiomycota incertae sedis</taxon>
        <taxon>Monoblepharidomycetes</taxon>
        <taxon>Monoblepharidales</taxon>
        <taxon>Gonapodyaceae</taxon>
        <taxon>Gonapodya</taxon>
    </lineage>
</organism>
<reference evidence="1 2" key="1">
    <citation type="journal article" date="2015" name="Genome Biol. Evol.">
        <title>Phylogenomic analyses indicate that early fungi evolved digesting cell walls of algal ancestors of land plants.</title>
        <authorList>
            <person name="Chang Y."/>
            <person name="Wang S."/>
            <person name="Sekimoto S."/>
            <person name="Aerts A.L."/>
            <person name="Choi C."/>
            <person name="Clum A."/>
            <person name="LaButti K.M."/>
            <person name="Lindquist E.A."/>
            <person name="Yee Ngan C."/>
            <person name="Ohm R.A."/>
            <person name="Salamov A.A."/>
            <person name="Grigoriev I.V."/>
            <person name="Spatafora J.W."/>
            <person name="Berbee M.L."/>
        </authorList>
    </citation>
    <scope>NUCLEOTIDE SEQUENCE [LARGE SCALE GENOMIC DNA]</scope>
    <source>
        <strain evidence="1 2">JEL478</strain>
    </source>
</reference>
<dbReference type="EMBL" id="KQ965809">
    <property type="protein sequence ID" value="KXS11080.1"/>
    <property type="molecule type" value="Genomic_DNA"/>
</dbReference>